<organism evidence="1 2">
    <name type="scientific">Avena sativa</name>
    <name type="common">Oat</name>
    <dbReference type="NCBI Taxonomy" id="4498"/>
    <lineage>
        <taxon>Eukaryota</taxon>
        <taxon>Viridiplantae</taxon>
        <taxon>Streptophyta</taxon>
        <taxon>Embryophyta</taxon>
        <taxon>Tracheophyta</taxon>
        <taxon>Spermatophyta</taxon>
        <taxon>Magnoliopsida</taxon>
        <taxon>Liliopsida</taxon>
        <taxon>Poales</taxon>
        <taxon>Poaceae</taxon>
        <taxon>BOP clade</taxon>
        <taxon>Pooideae</taxon>
        <taxon>Poodae</taxon>
        <taxon>Poeae</taxon>
        <taxon>Poeae Chloroplast Group 1 (Aveneae type)</taxon>
        <taxon>Aveninae</taxon>
        <taxon>Avena</taxon>
    </lineage>
</organism>
<dbReference type="Proteomes" id="UP001732700">
    <property type="component" value="Chromosome 5C"/>
</dbReference>
<accession>A0ACD5XXJ6</accession>
<name>A0ACD5XXJ6_AVESA</name>
<evidence type="ECO:0000313" key="1">
    <source>
        <dbReference type="EnsemblPlants" id="AVESA.00010b.r2.5CG0895810.1.CDS.1"/>
    </source>
</evidence>
<reference evidence="1" key="1">
    <citation type="submission" date="2021-05" db="EMBL/GenBank/DDBJ databases">
        <authorList>
            <person name="Scholz U."/>
            <person name="Mascher M."/>
            <person name="Fiebig A."/>
        </authorList>
    </citation>
    <scope>NUCLEOTIDE SEQUENCE [LARGE SCALE GENOMIC DNA]</scope>
</reference>
<evidence type="ECO:0000313" key="2">
    <source>
        <dbReference type="Proteomes" id="UP001732700"/>
    </source>
</evidence>
<proteinExistence type="predicted"/>
<reference evidence="1" key="2">
    <citation type="submission" date="2025-09" db="UniProtKB">
        <authorList>
            <consortium name="EnsemblPlants"/>
        </authorList>
    </citation>
    <scope>IDENTIFICATION</scope>
</reference>
<protein>
    <submittedName>
        <fullName evidence="1">Uncharacterized protein</fullName>
    </submittedName>
</protein>
<sequence length="261" mass="28959">MTNDWNYPIILVRPGKGVWLPEPHAAPFVDIIDIVFLGGKLYGITQAEDLVSLDIAFDDNNGAPDVTGFHAWSDIDEDDHNHEAENNDANNNDHCHDKVSTEEEDNNMRATKEVTVKTGDDMLSEGITTYWEDDDVPYEPSKDLVAVIWYLVGSCGKLFMVKRQLQCPSYGTAFTCKVAVLEVNLGTCAWAPVSGGLDGQTFFISERFCKSIAAHGDIEGDTIYFADTGETFDVMSRTLSPPQRDIDHGRSMWIFSPALVV</sequence>
<dbReference type="EnsemblPlants" id="AVESA.00010b.r2.5CG0895810.1">
    <property type="protein sequence ID" value="AVESA.00010b.r2.5CG0895810.1.CDS.1"/>
    <property type="gene ID" value="AVESA.00010b.r2.5CG0895810"/>
</dbReference>
<keyword evidence="2" id="KW-1185">Reference proteome</keyword>